<protein>
    <submittedName>
        <fullName evidence="2">Uncharacterized protein</fullName>
    </submittedName>
</protein>
<evidence type="ECO:0000313" key="2">
    <source>
        <dbReference type="EMBL" id="PZG07185.1"/>
    </source>
</evidence>
<feature type="region of interest" description="Disordered" evidence="1">
    <location>
        <begin position="61"/>
        <end position="98"/>
    </location>
</feature>
<keyword evidence="3" id="KW-1185">Reference proteome</keyword>
<dbReference type="AlphaFoldDB" id="A0A2W2DPX2"/>
<evidence type="ECO:0000313" key="3">
    <source>
        <dbReference type="Proteomes" id="UP000248924"/>
    </source>
</evidence>
<gene>
    <name evidence="2" type="ORF">C1I95_31425</name>
</gene>
<name>A0A2W2DPX2_9ACTN</name>
<sequence>MWIAAARKGIPGHALKTKTSTRCSRSTRNGLTLPAEQARERYSAVWCRTCWPEEETTRFAAGESVAHDPRASDTAGAESRDSAPATDPLAGVGDDYEPDPARRIAAVAEVAPEYVRPVEHTETATGPHLTSNPVDGAAVDDAAAETTAHADGGPVDHAAPASAPPAASLAGGVEVTPTPLTLAQIGRIRAALAHLKACGGARVEARVYELWYSSSAPALNGAQPVRLASVQWWPDGELHIRFLEYAGRYCKASTDFYAADVDQVLDILCALRLLPAHLSTVHAAGVQAGMRAGDAIDGTTEEAPHG</sequence>
<proteinExistence type="predicted"/>
<evidence type="ECO:0000256" key="1">
    <source>
        <dbReference type="SAM" id="MobiDB-lite"/>
    </source>
</evidence>
<reference evidence="2 3" key="1">
    <citation type="submission" date="2018-01" db="EMBL/GenBank/DDBJ databases">
        <title>Draft genome sequence of Jishengella sp. NA12.</title>
        <authorList>
            <person name="Sahin N."/>
            <person name="Ay H."/>
            <person name="Saygin H."/>
        </authorList>
    </citation>
    <scope>NUCLEOTIDE SEQUENCE [LARGE SCALE GENOMIC DNA]</scope>
    <source>
        <strain evidence="2 3">NA12</strain>
    </source>
</reference>
<dbReference type="EMBL" id="POTY01000333">
    <property type="protein sequence ID" value="PZG07185.1"/>
    <property type="molecule type" value="Genomic_DNA"/>
</dbReference>
<organism evidence="2 3">
    <name type="scientific">Micromonospora craterilacus</name>
    <dbReference type="NCBI Taxonomy" id="1655439"/>
    <lineage>
        <taxon>Bacteria</taxon>
        <taxon>Bacillati</taxon>
        <taxon>Actinomycetota</taxon>
        <taxon>Actinomycetes</taxon>
        <taxon>Micromonosporales</taxon>
        <taxon>Micromonosporaceae</taxon>
        <taxon>Micromonospora</taxon>
    </lineage>
</organism>
<comment type="caution">
    <text evidence="2">The sequence shown here is derived from an EMBL/GenBank/DDBJ whole genome shotgun (WGS) entry which is preliminary data.</text>
</comment>
<feature type="region of interest" description="Disordered" evidence="1">
    <location>
        <begin position="145"/>
        <end position="165"/>
    </location>
</feature>
<accession>A0A2W2DPX2</accession>
<dbReference type="Proteomes" id="UP000248924">
    <property type="component" value="Unassembled WGS sequence"/>
</dbReference>